<gene>
    <name evidence="2" type="ORF">GGR23_002344</name>
</gene>
<keyword evidence="3" id="KW-1185">Reference proteome</keyword>
<protein>
    <submittedName>
        <fullName evidence="2">Uncharacterized protein (DUF305 family)</fullName>
    </submittedName>
</protein>
<name>A0A7W6J5H2_9HYPH</name>
<organism evidence="2 3">
    <name type="scientific">Gellertiella hungarica</name>
    <dbReference type="NCBI Taxonomy" id="1572859"/>
    <lineage>
        <taxon>Bacteria</taxon>
        <taxon>Pseudomonadati</taxon>
        <taxon>Pseudomonadota</taxon>
        <taxon>Alphaproteobacteria</taxon>
        <taxon>Hyphomicrobiales</taxon>
        <taxon>Rhizobiaceae</taxon>
        <taxon>Gellertiella</taxon>
    </lineage>
</organism>
<feature type="domain" description="DUF305" evidence="1">
    <location>
        <begin position="58"/>
        <end position="141"/>
    </location>
</feature>
<dbReference type="Gene3D" id="1.20.1260.10">
    <property type="match status" value="1"/>
</dbReference>
<dbReference type="AlphaFoldDB" id="A0A7W6J5H2"/>
<dbReference type="Pfam" id="PF03713">
    <property type="entry name" value="DUF305"/>
    <property type="match status" value="1"/>
</dbReference>
<dbReference type="PANTHER" id="PTHR36933">
    <property type="entry name" value="SLL0788 PROTEIN"/>
    <property type="match status" value="1"/>
</dbReference>
<dbReference type="EMBL" id="JACIEZ010000004">
    <property type="protein sequence ID" value="MBB4065143.1"/>
    <property type="molecule type" value="Genomic_DNA"/>
</dbReference>
<proteinExistence type="predicted"/>
<dbReference type="RefSeq" id="WP_183366452.1">
    <property type="nucleotide sequence ID" value="NZ_JACIEZ010000004.1"/>
</dbReference>
<dbReference type="InterPro" id="IPR005183">
    <property type="entry name" value="DUF305_CopM-like"/>
</dbReference>
<reference evidence="2 3" key="1">
    <citation type="submission" date="2020-08" db="EMBL/GenBank/DDBJ databases">
        <title>Genomic Encyclopedia of Type Strains, Phase IV (KMG-IV): sequencing the most valuable type-strain genomes for metagenomic binning, comparative biology and taxonomic classification.</title>
        <authorList>
            <person name="Goeker M."/>
        </authorList>
    </citation>
    <scope>NUCLEOTIDE SEQUENCE [LARGE SCALE GENOMIC DNA]</scope>
    <source>
        <strain evidence="2 3">DSM 29853</strain>
    </source>
</reference>
<dbReference type="InterPro" id="IPR012347">
    <property type="entry name" value="Ferritin-like"/>
</dbReference>
<sequence>MNGILETTCAAAVLGLMLMVTVVPARGKEIPYPEKCRANAMAMPGQIKGEAAKGPEMSSEMTDYQKSFGLGMREMNTNMMAGMMQNDADVAFVCGMIAHHIGAISMAETELAHGDNEAAKSMAQKIIDAQKAEIESMKAWLEKGEK</sequence>
<accession>A0A7W6J5H2</accession>
<dbReference type="PANTHER" id="PTHR36933:SF1">
    <property type="entry name" value="SLL0788 PROTEIN"/>
    <property type="match status" value="1"/>
</dbReference>
<dbReference type="Proteomes" id="UP000528286">
    <property type="component" value="Unassembled WGS sequence"/>
</dbReference>
<evidence type="ECO:0000259" key="1">
    <source>
        <dbReference type="Pfam" id="PF03713"/>
    </source>
</evidence>
<comment type="caution">
    <text evidence="2">The sequence shown here is derived from an EMBL/GenBank/DDBJ whole genome shotgun (WGS) entry which is preliminary data.</text>
</comment>
<evidence type="ECO:0000313" key="2">
    <source>
        <dbReference type="EMBL" id="MBB4065143.1"/>
    </source>
</evidence>
<evidence type="ECO:0000313" key="3">
    <source>
        <dbReference type="Proteomes" id="UP000528286"/>
    </source>
</evidence>